<dbReference type="InterPro" id="IPR007537">
    <property type="entry name" value="tRNAHis_GuaTrfase_Thg1"/>
</dbReference>
<gene>
    <name evidence="2" type="primary">Man1b1</name>
    <name evidence="2" type="ORF">SNAT2548_LOCUS13342</name>
</gene>
<feature type="domain" description="tRNAHis guanylyltransferase catalytic" evidence="1">
    <location>
        <begin position="127"/>
        <end position="250"/>
    </location>
</feature>
<name>A0A812M9C8_9DINO</name>
<dbReference type="AlphaFoldDB" id="A0A812M9C8"/>
<accession>A0A812M9C8</accession>
<evidence type="ECO:0000259" key="1">
    <source>
        <dbReference type="Pfam" id="PF04446"/>
    </source>
</evidence>
<protein>
    <submittedName>
        <fullName evidence="2">Man1b1 protein</fullName>
    </submittedName>
</protein>
<proteinExistence type="predicted"/>
<dbReference type="GO" id="GO:0008193">
    <property type="term" value="F:tRNA guanylyltransferase activity"/>
    <property type="evidence" value="ECO:0007669"/>
    <property type="project" value="InterPro"/>
</dbReference>
<evidence type="ECO:0000313" key="3">
    <source>
        <dbReference type="Proteomes" id="UP000604046"/>
    </source>
</evidence>
<sequence length="417" mass="46270">MALQYATPWPRFADCAAHRSGRGSWLWPSRRNVQWPSSLATACCAGVGVAVSGRNAKSLRRQMRPTHQEDLREDLPEALADTLTSIRRILSTRRHDGIHDHELAPFVFKHWWTHLAVLLKAKEEDPGPLPGDAWISLRLDGCRWGTIMSRLKKSGILDEGFRSEIAEAMVDTCRAVMCEFGGALGYTHSDEMTILVPPGERVCEGSVSWWVSTAASVASAAFNRCLTRLAAGRGLQLPEIVVAHFDCRVGVFASAQEAEGMVLWRAADCNVNSASDAIKFSDAPYAIRDYNTIQKLCYLQEHSVLPLQRHQAYGSLIGRIASEGRDVLVLLNGGCHALPQHILNLARLGPLIPSGSGRKQRGPPKKWRLWRGPWRRWFVRLRRGLGLISGPICEQASKLGLMDFVVWPSTTPQCLKG</sequence>
<dbReference type="GO" id="GO:0000287">
    <property type="term" value="F:magnesium ion binding"/>
    <property type="evidence" value="ECO:0007669"/>
    <property type="project" value="InterPro"/>
</dbReference>
<dbReference type="PANTHER" id="PTHR12729:SF1">
    <property type="entry name" value="TRNAHIS GUANYLYLTRANSFERASE CATALYTIC DOMAIN-CONTAINING PROTEIN"/>
    <property type="match status" value="1"/>
</dbReference>
<dbReference type="Pfam" id="PF04446">
    <property type="entry name" value="Thg1"/>
    <property type="match status" value="1"/>
</dbReference>
<dbReference type="OrthoDB" id="5959761at2759"/>
<dbReference type="InterPro" id="IPR038469">
    <property type="entry name" value="tRNAHis_GuaTrfase_Thg1_sf"/>
</dbReference>
<dbReference type="Gene3D" id="3.30.70.3000">
    <property type="match status" value="1"/>
</dbReference>
<keyword evidence="3" id="KW-1185">Reference proteome</keyword>
<organism evidence="2 3">
    <name type="scientific">Symbiodinium natans</name>
    <dbReference type="NCBI Taxonomy" id="878477"/>
    <lineage>
        <taxon>Eukaryota</taxon>
        <taxon>Sar</taxon>
        <taxon>Alveolata</taxon>
        <taxon>Dinophyceae</taxon>
        <taxon>Suessiales</taxon>
        <taxon>Symbiodiniaceae</taxon>
        <taxon>Symbiodinium</taxon>
    </lineage>
</organism>
<evidence type="ECO:0000313" key="2">
    <source>
        <dbReference type="EMBL" id="CAE7257637.1"/>
    </source>
</evidence>
<dbReference type="Proteomes" id="UP000604046">
    <property type="component" value="Unassembled WGS sequence"/>
</dbReference>
<dbReference type="InterPro" id="IPR024956">
    <property type="entry name" value="tRNAHis_GuaTrfase_cat"/>
</dbReference>
<dbReference type="PANTHER" id="PTHR12729">
    <property type="entry name" value="TRNA(HIS) GUANYLYLTRANSFERASE-RELATED"/>
    <property type="match status" value="1"/>
</dbReference>
<comment type="caution">
    <text evidence="2">The sequence shown here is derived from an EMBL/GenBank/DDBJ whole genome shotgun (WGS) entry which is preliminary data.</text>
</comment>
<reference evidence="2" key="1">
    <citation type="submission" date="2021-02" db="EMBL/GenBank/DDBJ databases">
        <authorList>
            <person name="Dougan E. K."/>
            <person name="Rhodes N."/>
            <person name="Thang M."/>
            <person name="Chan C."/>
        </authorList>
    </citation>
    <scope>NUCLEOTIDE SEQUENCE</scope>
</reference>
<dbReference type="EMBL" id="CAJNDS010001391">
    <property type="protein sequence ID" value="CAE7257637.1"/>
    <property type="molecule type" value="Genomic_DNA"/>
</dbReference>
<dbReference type="GO" id="GO:0006400">
    <property type="term" value="P:tRNA modification"/>
    <property type="evidence" value="ECO:0007669"/>
    <property type="project" value="InterPro"/>
</dbReference>